<keyword evidence="2" id="KW-1185">Reference proteome</keyword>
<dbReference type="SUPFAM" id="SSF52047">
    <property type="entry name" value="RNI-like"/>
    <property type="match status" value="1"/>
</dbReference>
<dbReference type="InterPro" id="IPR032675">
    <property type="entry name" value="LRR_dom_sf"/>
</dbReference>
<dbReference type="EMBL" id="WIGM01000411">
    <property type="protein sequence ID" value="KAF6826088.1"/>
    <property type="molecule type" value="Genomic_DNA"/>
</dbReference>
<dbReference type="Gene3D" id="3.80.10.10">
    <property type="entry name" value="Ribonuclease Inhibitor"/>
    <property type="match status" value="1"/>
</dbReference>
<gene>
    <name evidence="1" type="ORF">CMUS01_09581</name>
</gene>
<comment type="caution">
    <text evidence="1">The sequence shown here is derived from an EMBL/GenBank/DDBJ whole genome shotgun (WGS) entry which is preliminary data.</text>
</comment>
<dbReference type="AlphaFoldDB" id="A0A8H6K816"/>
<protein>
    <recommendedName>
        <fullName evidence="3">F-box domain-containing protein</fullName>
    </recommendedName>
</protein>
<evidence type="ECO:0000313" key="1">
    <source>
        <dbReference type="EMBL" id="KAF6826088.1"/>
    </source>
</evidence>
<proteinExistence type="predicted"/>
<dbReference type="Proteomes" id="UP000639643">
    <property type="component" value="Unassembled WGS sequence"/>
</dbReference>
<evidence type="ECO:0008006" key="3">
    <source>
        <dbReference type="Google" id="ProtNLM"/>
    </source>
</evidence>
<dbReference type="OrthoDB" id="3945550at2759"/>
<sequence length="457" mass="52234">MTSSWVYECPVEIDTLIPSHVGVPKAKSPDEKPPPPLATVRNVHDVLSNCSTVRSLKLRLLGRSYASERSSLPFDLSGGSTYPSKLEVLHLEGYHFDDSEWQKVQPPKSLLPYGWWPNAMIDGLDNYLRWYRFGGASRYFEWRGLPEEQRSKTNLDLWVDAMDFSQIRDLGLQRIQGVDLVIERLIPHLTSVKSLTIRGHTAPDFIVALPQHSLEHLSWITDCRCDVSKSILDIVGHHAKSLISLERREPEHSCAQRRVMTAEELATLGDTVPNLQRLAVDLNRDGSWPMEEMEAIAEHFPKLTVLELYLELNSDRQRQIELSEMLRLPGWAPFLPDCSDYHHSYQTVLPLLTKESATELFRMLHQKKVGEELMDVKFFVGDWERLFDGGRYGPMRLPIGRMNAWISCKIDPDGVADGSEIRVICEGIDVDGRRLDAPPSVDEEEEELLKLQQEMNL</sequence>
<reference evidence="1" key="1">
    <citation type="journal article" date="2020" name="Phytopathology">
        <title>Genome Sequence Resources of Colletotrichum truncatum, C. plurivorum, C. musicola, and C. sojae: Four Species Pathogenic to Soybean (Glycine max).</title>
        <authorList>
            <person name="Rogerio F."/>
            <person name="Boufleur T.R."/>
            <person name="Ciampi-Guillardi M."/>
            <person name="Sukno S.A."/>
            <person name="Thon M.R."/>
            <person name="Massola Junior N.S."/>
            <person name="Baroncelli R."/>
        </authorList>
    </citation>
    <scope>NUCLEOTIDE SEQUENCE</scope>
    <source>
        <strain evidence="1">LFN0074</strain>
    </source>
</reference>
<evidence type="ECO:0000313" key="2">
    <source>
        <dbReference type="Proteomes" id="UP000639643"/>
    </source>
</evidence>
<accession>A0A8H6K816</accession>
<organism evidence="1 2">
    <name type="scientific">Colletotrichum musicola</name>
    <dbReference type="NCBI Taxonomy" id="2175873"/>
    <lineage>
        <taxon>Eukaryota</taxon>
        <taxon>Fungi</taxon>
        <taxon>Dikarya</taxon>
        <taxon>Ascomycota</taxon>
        <taxon>Pezizomycotina</taxon>
        <taxon>Sordariomycetes</taxon>
        <taxon>Hypocreomycetidae</taxon>
        <taxon>Glomerellales</taxon>
        <taxon>Glomerellaceae</taxon>
        <taxon>Colletotrichum</taxon>
        <taxon>Colletotrichum orchidearum species complex</taxon>
    </lineage>
</organism>
<name>A0A8H6K816_9PEZI</name>